<comment type="subcellular location">
    <subcellularLocation>
        <location evidence="1">Cell membrane</location>
        <topology evidence="1">Multi-pass membrane protein</topology>
    </subcellularLocation>
</comment>
<evidence type="ECO:0000256" key="3">
    <source>
        <dbReference type="ARBA" id="ARBA00022989"/>
    </source>
</evidence>
<feature type="transmembrane region" description="Helical" evidence="7">
    <location>
        <begin position="205"/>
        <end position="224"/>
    </location>
</feature>
<dbReference type="CDD" id="cd17321">
    <property type="entry name" value="MFS_MMR_MDR_like"/>
    <property type="match status" value="1"/>
</dbReference>
<feature type="transmembrane region" description="Helical" evidence="7">
    <location>
        <begin position="315"/>
        <end position="338"/>
    </location>
</feature>
<comment type="caution">
    <text evidence="9">The sequence shown here is derived from an EMBL/GenBank/DDBJ whole genome shotgun (WGS) entry which is preliminary data.</text>
</comment>
<dbReference type="Gene3D" id="1.20.1250.20">
    <property type="entry name" value="MFS general substrate transporter like domains"/>
    <property type="match status" value="2"/>
</dbReference>
<dbReference type="InterPro" id="IPR020846">
    <property type="entry name" value="MFS_dom"/>
</dbReference>
<feature type="transmembrane region" description="Helical" evidence="7">
    <location>
        <begin position="245"/>
        <end position="267"/>
    </location>
</feature>
<dbReference type="PANTHER" id="PTHR42718:SF39">
    <property type="entry name" value="ACTINORHODIN TRANSPORTER-RELATED"/>
    <property type="match status" value="1"/>
</dbReference>
<feature type="transmembrane region" description="Helical" evidence="7">
    <location>
        <begin position="170"/>
        <end position="193"/>
    </location>
</feature>
<reference evidence="10" key="1">
    <citation type="journal article" date="2019" name="Int. J. Syst. Evol. Microbiol.">
        <title>The Global Catalogue of Microorganisms (GCM) 10K type strain sequencing project: providing services to taxonomists for standard genome sequencing and annotation.</title>
        <authorList>
            <consortium name="The Broad Institute Genomics Platform"/>
            <consortium name="The Broad Institute Genome Sequencing Center for Infectious Disease"/>
            <person name="Wu L."/>
            <person name="Ma J."/>
        </authorList>
    </citation>
    <scope>NUCLEOTIDE SEQUENCE [LARGE SCALE GENOMIC DNA]</scope>
    <source>
        <strain evidence="10">JCM 4316</strain>
    </source>
</reference>
<feature type="transmembrane region" description="Helical" evidence="7">
    <location>
        <begin position="137"/>
        <end position="158"/>
    </location>
</feature>
<name>A0ABP5SSE8_9ACTN</name>
<evidence type="ECO:0000313" key="10">
    <source>
        <dbReference type="Proteomes" id="UP001500253"/>
    </source>
</evidence>
<keyword evidence="10" id="KW-1185">Reference proteome</keyword>
<evidence type="ECO:0000256" key="7">
    <source>
        <dbReference type="SAM" id="Phobius"/>
    </source>
</evidence>
<evidence type="ECO:0000256" key="6">
    <source>
        <dbReference type="SAM" id="MobiDB-lite"/>
    </source>
</evidence>
<dbReference type="SUPFAM" id="SSF103473">
    <property type="entry name" value="MFS general substrate transporter"/>
    <property type="match status" value="2"/>
</dbReference>
<feature type="transmembrane region" description="Helical" evidence="7">
    <location>
        <begin position="481"/>
        <end position="502"/>
    </location>
</feature>
<feature type="transmembrane region" description="Helical" evidence="7">
    <location>
        <begin position="112"/>
        <end position="131"/>
    </location>
</feature>
<dbReference type="InterPro" id="IPR036259">
    <property type="entry name" value="MFS_trans_sf"/>
</dbReference>
<evidence type="ECO:0000256" key="4">
    <source>
        <dbReference type="ARBA" id="ARBA00023136"/>
    </source>
</evidence>
<keyword evidence="5" id="KW-0046">Antibiotic resistance</keyword>
<protein>
    <submittedName>
        <fullName evidence="9">MFS transporter</fullName>
    </submittedName>
</protein>
<dbReference type="PANTHER" id="PTHR42718">
    <property type="entry name" value="MAJOR FACILITATOR SUPERFAMILY MULTIDRUG TRANSPORTER MFSC"/>
    <property type="match status" value="1"/>
</dbReference>
<evidence type="ECO:0000259" key="8">
    <source>
        <dbReference type="PROSITE" id="PS50850"/>
    </source>
</evidence>
<proteinExistence type="predicted"/>
<evidence type="ECO:0000256" key="5">
    <source>
        <dbReference type="ARBA" id="ARBA00023251"/>
    </source>
</evidence>
<feature type="transmembrane region" description="Helical" evidence="7">
    <location>
        <begin position="350"/>
        <end position="369"/>
    </location>
</feature>
<dbReference type="InterPro" id="IPR011701">
    <property type="entry name" value="MFS"/>
</dbReference>
<evidence type="ECO:0000256" key="1">
    <source>
        <dbReference type="ARBA" id="ARBA00004651"/>
    </source>
</evidence>
<feature type="compositionally biased region" description="Low complexity" evidence="6">
    <location>
        <begin position="1"/>
        <end position="19"/>
    </location>
</feature>
<feature type="domain" description="Major facilitator superfamily (MFS) profile" evidence="8">
    <location>
        <begin position="46"/>
        <end position="508"/>
    </location>
</feature>
<dbReference type="PROSITE" id="PS50850">
    <property type="entry name" value="MFS"/>
    <property type="match status" value="1"/>
</dbReference>
<feature type="transmembrane region" description="Helical" evidence="7">
    <location>
        <begin position="447"/>
        <end position="469"/>
    </location>
</feature>
<feature type="transmembrane region" description="Helical" evidence="7">
    <location>
        <begin position="46"/>
        <end position="68"/>
    </location>
</feature>
<feature type="transmembrane region" description="Helical" evidence="7">
    <location>
        <begin position="273"/>
        <end position="294"/>
    </location>
</feature>
<evidence type="ECO:0000313" key="9">
    <source>
        <dbReference type="EMBL" id="GAA2337638.1"/>
    </source>
</evidence>
<dbReference type="PRINTS" id="PR01036">
    <property type="entry name" value="TCRTETB"/>
</dbReference>
<feature type="transmembrane region" description="Helical" evidence="7">
    <location>
        <begin position="381"/>
        <end position="401"/>
    </location>
</feature>
<dbReference type="EMBL" id="BAAASD010000007">
    <property type="protein sequence ID" value="GAA2337638.1"/>
    <property type="molecule type" value="Genomic_DNA"/>
</dbReference>
<dbReference type="RefSeq" id="WP_346174352.1">
    <property type="nucleotide sequence ID" value="NZ_BAAASD010000007.1"/>
</dbReference>
<feature type="transmembrane region" description="Helical" evidence="7">
    <location>
        <begin position="80"/>
        <end position="100"/>
    </location>
</feature>
<dbReference type="Pfam" id="PF07690">
    <property type="entry name" value="MFS_1"/>
    <property type="match status" value="1"/>
</dbReference>
<keyword evidence="2 7" id="KW-0812">Transmembrane</keyword>
<feature type="transmembrane region" description="Helical" evidence="7">
    <location>
        <begin position="407"/>
        <end position="426"/>
    </location>
</feature>
<accession>A0ABP5SSE8</accession>
<keyword evidence="3 7" id="KW-1133">Transmembrane helix</keyword>
<evidence type="ECO:0000256" key="2">
    <source>
        <dbReference type="ARBA" id="ARBA00022692"/>
    </source>
</evidence>
<gene>
    <name evidence="9" type="ORF">GCM10010246_22600</name>
</gene>
<organism evidence="9 10">
    <name type="scientific">Streptomyces cuspidosporus</name>
    <dbReference type="NCBI Taxonomy" id="66882"/>
    <lineage>
        <taxon>Bacteria</taxon>
        <taxon>Bacillati</taxon>
        <taxon>Actinomycetota</taxon>
        <taxon>Actinomycetes</taxon>
        <taxon>Kitasatosporales</taxon>
        <taxon>Streptomycetaceae</taxon>
        <taxon>Streptomyces</taxon>
    </lineage>
</organism>
<dbReference type="Proteomes" id="UP001500253">
    <property type="component" value="Unassembled WGS sequence"/>
</dbReference>
<sequence length="509" mass="51305">MTPTTPTGSTIPTGSAPSGAVDDAGGSSRSDATDNRARRAAGPGQLLAIVLTGQLMAVIDVFIVNVAVPTLRTDLHASGAGMQLVVAGYTISYAVLLIIGARLGALIGHRQAFLAGLAAFTAASLACGLAPGTGALIAFRFVQGAGAAVMMPQVLSLIQRAFTGASRARALGAYSAVLASGAALGQILGGVLVQADLFGTGWRPVFLVNVPIGLVLLVLGPRGLRGAEEERPGAAGGGAAGRYGSLDLAGLLLLAGAVLLFTVPMVLGQERGWPLWGWIMLGLAAVLAAAFAAYESRLARRGGAPLISPRVVGAPGMPLAVVRILLSMAANGGFLFVLTLHMQGALGYSALRAGLTFAPTCAAFGLVGLNWRRLPTRWHPVTSTAGFLLAAVSFAGVGLVLRDGSDGGAWLFVCLLGVGAGLSLAYSPVLTRTLATVKPQDAADASGVLVTSLQLGLLTGVAVFGAVFLGRATGVGASADALWVTCLALTGTALCGAIAGLVRRVRYLR</sequence>
<feature type="region of interest" description="Disordered" evidence="6">
    <location>
        <begin position="1"/>
        <end position="38"/>
    </location>
</feature>
<keyword evidence="4 7" id="KW-0472">Membrane</keyword>